<keyword evidence="2" id="KW-1185">Reference proteome</keyword>
<protein>
    <submittedName>
        <fullName evidence="1">Uncharacterized protein</fullName>
    </submittedName>
</protein>
<reference evidence="1" key="2">
    <citation type="submission" date="2023-01" db="EMBL/GenBank/DDBJ databases">
        <authorList>
            <person name="Petersen C."/>
        </authorList>
    </citation>
    <scope>NUCLEOTIDE SEQUENCE</scope>
    <source>
        <strain evidence="1">IBT 15450</strain>
    </source>
</reference>
<gene>
    <name evidence="1" type="ORF">N7460_002202</name>
</gene>
<organism evidence="1 2">
    <name type="scientific">Penicillium canescens</name>
    <dbReference type="NCBI Taxonomy" id="5083"/>
    <lineage>
        <taxon>Eukaryota</taxon>
        <taxon>Fungi</taxon>
        <taxon>Dikarya</taxon>
        <taxon>Ascomycota</taxon>
        <taxon>Pezizomycotina</taxon>
        <taxon>Eurotiomycetes</taxon>
        <taxon>Eurotiomycetidae</taxon>
        <taxon>Eurotiales</taxon>
        <taxon>Aspergillaceae</taxon>
        <taxon>Penicillium</taxon>
    </lineage>
</organism>
<name>A0AAD6IK01_PENCN</name>
<accession>A0AAD6IK01</accession>
<sequence length="210" mass="22605">MSSESGSERSGRLNAGLSGFAAGGPVDGEVKAENKSTLDKKAVLAIDEVVKRERFITRNNVVIAQWIKDNAKKPVKSAFGDDIAYYGLYAVHTTYVTSQCAIMTTDKSRNLDLGLDVGATGIAKLGVGGSSLQKLKSEGWATYESKEVISTKALGFEIASLILCSIGSQGRETTELRAIYDENGNITQYEEVKVEAPKEEESFLIANRLG</sequence>
<comment type="caution">
    <text evidence="1">The sequence shown here is derived from an EMBL/GenBank/DDBJ whole genome shotgun (WGS) entry which is preliminary data.</text>
</comment>
<evidence type="ECO:0000313" key="1">
    <source>
        <dbReference type="EMBL" id="KAJ6051668.1"/>
    </source>
</evidence>
<proteinExistence type="predicted"/>
<dbReference type="AlphaFoldDB" id="A0AAD6IK01"/>
<reference evidence="1" key="1">
    <citation type="journal article" date="2023" name="IMA Fungus">
        <title>Comparative genomic study of the Penicillium genus elucidates a diverse pangenome and 15 lateral gene transfer events.</title>
        <authorList>
            <person name="Petersen C."/>
            <person name="Sorensen T."/>
            <person name="Nielsen M.R."/>
            <person name="Sondergaard T.E."/>
            <person name="Sorensen J.L."/>
            <person name="Fitzpatrick D.A."/>
            <person name="Frisvad J.C."/>
            <person name="Nielsen K.L."/>
        </authorList>
    </citation>
    <scope>NUCLEOTIDE SEQUENCE</scope>
    <source>
        <strain evidence="1">IBT 15450</strain>
    </source>
</reference>
<dbReference type="EMBL" id="JAQJZL010000002">
    <property type="protein sequence ID" value="KAJ6051668.1"/>
    <property type="molecule type" value="Genomic_DNA"/>
</dbReference>
<evidence type="ECO:0000313" key="2">
    <source>
        <dbReference type="Proteomes" id="UP001219568"/>
    </source>
</evidence>
<dbReference type="Proteomes" id="UP001219568">
    <property type="component" value="Unassembled WGS sequence"/>
</dbReference>